<comment type="caution">
    <text evidence="1">The sequence shown here is derived from an EMBL/GenBank/DDBJ whole genome shotgun (WGS) entry which is preliminary data.</text>
</comment>
<dbReference type="Proteomes" id="UP001527052">
    <property type="component" value="Unassembled WGS sequence"/>
</dbReference>
<protein>
    <submittedName>
        <fullName evidence="1">Uncharacterized protein</fullName>
    </submittedName>
</protein>
<gene>
    <name evidence="1" type="ORF">M5W82_15440</name>
</gene>
<reference evidence="1 2" key="1">
    <citation type="submission" date="2022-05" db="EMBL/GenBank/DDBJ databases">
        <title>Genome Sequencing of Bee-Associated Microbes.</title>
        <authorList>
            <person name="Dunlap C."/>
        </authorList>
    </citation>
    <scope>NUCLEOTIDE SEQUENCE [LARGE SCALE GENOMIC DNA]</scope>
    <source>
        <strain evidence="1 2">NRRL BD-083</strain>
    </source>
</reference>
<name>A0ABT4EV28_9BACI</name>
<dbReference type="EMBL" id="JAMDLZ010000026">
    <property type="protein sequence ID" value="MCY9548331.1"/>
    <property type="molecule type" value="Genomic_DNA"/>
</dbReference>
<keyword evidence="2" id="KW-1185">Reference proteome</keyword>
<proteinExistence type="predicted"/>
<evidence type="ECO:0000313" key="2">
    <source>
        <dbReference type="Proteomes" id="UP001527052"/>
    </source>
</evidence>
<sequence length="60" mass="7242">MKYYVNDYFKLFHSFSKFSNIYYYAGYTLAPTIKLFKLSTVTQTLYKRQAVGNYVYKRTP</sequence>
<accession>A0ABT4EV28</accession>
<evidence type="ECO:0000313" key="1">
    <source>
        <dbReference type="EMBL" id="MCY9548331.1"/>
    </source>
</evidence>
<feature type="non-terminal residue" evidence="1">
    <location>
        <position position="60"/>
    </location>
</feature>
<organism evidence="1 2">
    <name type="scientific">Lysinibacillus xylanilyticus</name>
    <dbReference type="NCBI Taxonomy" id="582475"/>
    <lineage>
        <taxon>Bacteria</taxon>
        <taxon>Bacillati</taxon>
        <taxon>Bacillota</taxon>
        <taxon>Bacilli</taxon>
        <taxon>Bacillales</taxon>
        <taxon>Bacillaceae</taxon>
        <taxon>Lysinibacillus</taxon>
    </lineage>
</organism>
<dbReference type="RefSeq" id="WP_268638192.1">
    <property type="nucleotide sequence ID" value="NZ_JAMDLZ010000026.1"/>
</dbReference>